<protein>
    <recommendedName>
        <fullName evidence="17">Protein RRP5 homolog</fullName>
    </recommendedName>
    <alternativeName>
        <fullName evidence="20">Programmed cell death protein 11</fullName>
    </alternativeName>
    <alternativeName>
        <fullName evidence="19">Ribosomal RNA-processing protein 5</fullName>
    </alternativeName>
    <alternativeName>
        <fullName evidence="18">rRNA biogenesis protein RRP5</fullName>
    </alternativeName>
</protein>
<feature type="domain" description="S1 motif" evidence="22">
    <location>
        <begin position="1455"/>
        <end position="1525"/>
    </location>
</feature>
<dbReference type="InterPro" id="IPR057302">
    <property type="entry name" value="Rrp5_S1"/>
</dbReference>
<dbReference type="InterPro" id="IPR057301">
    <property type="entry name" value="Rrp5_OB_4th"/>
</dbReference>
<evidence type="ECO:0000256" key="9">
    <source>
        <dbReference type="ARBA" id="ARBA00022737"/>
    </source>
</evidence>
<keyword evidence="12" id="KW-0508">mRNA splicing</keyword>
<keyword evidence="3" id="KW-1017">Isopeptide bond</keyword>
<proteinExistence type="inferred from homology"/>
<feature type="region of interest" description="Disordered" evidence="21">
    <location>
        <begin position="1563"/>
        <end position="1587"/>
    </location>
</feature>
<evidence type="ECO:0000256" key="11">
    <source>
        <dbReference type="ARBA" id="ARBA00022990"/>
    </source>
</evidence>
<feature type="domain" description="S1 motif" evidence="22">
    <location>
        <begin position="1067"/>
        <end position="1143"/>
    </location>
</feature>
<dbReference type="CDD" id="cd05708">
    <property type="entry name" value="S1_Rrp5_repeat_sc12"/>
    <property type="match status" value="1"/>
</dbReference>
<sequence>MAALNKKNLKRKSIEVQNKSSRSADAAASALPLQLDDDVPDFPRGGGSRLIREERNEIKVGVDAEVGDSNRKKKHKGAKSGRKTNEDDLGSLFGEGITGKLPRFCNRVTLKNISPGMKLWGVIAEVNEKDLAVSLPGGLRGLVRASEAVELALLNSTKDVEGHILSSLFSIGQLVSCVVVQVDDDKKETGKRKVWLSLRLSLLHKGYSLEAVQEGMVLTAYVKSIEDHGYILHFGLPSFTGFSPKRSGEAQLVDVLSHESADNREMITGQLVQGVVSSIDKARKVVHLSSDPDMLAKCVCPVLDSPETFVQTKDLKGISLDLLVPGMMVNARIQSTLDNGIMLSFLTYFSGTVDIFHLQNAFPASNWKKQYDKNKKVNARILFIDPSTRAIGLTMNPHLLLNKAPPLLVKTGEIYEHSKIIRVDRSLGLLLEIPSHPVPTPAYVSISDVADEEVHKLEKKFKEGSEVRARILGFRFLEGLAMGVLKASAFEGSVFTHADVKPGMIVKAKVITVKGPGAIVQFPSGVKALCPLRHMSEFDIEKPRKKFKVGAELVFRVLGCKSKRITVTHKKTLVKSKLSILSSYADATEGLMTHGWITRIENHGCFVRFYNGVQGFAPRSELGLEAGCDTSSRYHVGQVVKCRVTSSVPASHRINLSFIISPAKVSEDDMVKLGSVVSGVIELVTPNAVHLHVNVKGNMKGTIFSEHLADHQGLAAQLKSALKPGHELSHLLVLDIEGNNLILSAKYSLVHGAQELPADAKQIRPNSVIHGYVCNLIETGCFVRFLGRLTGFAPRKRALDDRNTDLSEAFYVGQSVHSNVLDVNSETGRITLSLKASSCLSMDCSFLQSYFSTEEKIAKLQGPDSGSLESDWLENFHIGCTVEGRIHEAKDVGVVISFEKYADVFGYITQYQVGGKALENGATVRAVVLDVAKTERVVDLSLKPEFLKRSDKDSKTPVSKKKRKREAKELRVHESVTAIVEIVKEDYLVVSLPECGYAIGYAAVTDYNTQRLHRKQFSHGETVIATILALPSDETAGRLLLLLESFSQRAETSSSKKAKRRSGYDVGSLVQAELTEIKPLELRLKFGSGFLGRVHITETNDHHDVENPFSIYKVGQTLTARVIGKCSPSEKNKKVGLWELSLRPSMLSGSRVEGNKQMDVDFNYSVGQLVNGYVYKVDNEWVWAAISRQAKAQLFVLDSSCEPDELLNFQKRFTVGSTISGYVVSMNRGKKSLRLVPRPFSAFANGAVAEPGKSSDASDEKGVSHIHKGDVLGGRVWEILASVGGILVRIGPHIYGKVHYTELTDSWVSDPLSGYHEGQFVKCKVLEINHSVKGTVHVDLSLRTSSEGIVNGDSRFENVEDLQPNMEVKGYVKNVTPKGCFVMLSRNLDAKILLGNLSDGYVQDPAKEFPVGKLVTGKILSVEPLSKRVEVTLKVADKNNARQSESGDLSSLHIGDVVKGRIKRVESFGLFIVIDDTNLTGLCHVSEISDNRIKDIDEKFRAGQRVTVKILNVDVERHRISLGMKASYFEDGDHELSSSSHDSGEEMEAVLDDDSVAKLQLEDDVPQSSNSDSELEPEDGSALVHVESRASVPPLEVVLDDMEEDDVAGQLDNTGNDPDGGGENLNEKSKRLAKRKAKEEKEREIRAAEQRLLEKDVPRTTDEFEKAVRTSPNSSFVWIKYMQFMLSVADVEGARSVADRALKTINITFESEKLNIWVAYLNLENQYGSPPEEAVTKLFQRALQYCDPLKLHFELLGLYERTDQHKLAEELLEKMCKKFKNSSEVWQRRILWLLKQKPEEIDNVMTRALLCLPQYEHIKFLSQVAILEFKSGLPDRGRSIFEKMLREYPKRIDLWSVYLDQEIRLGDADLIRALFERATSLILPAKRMKSLFKKYLSYEKSQGDEERIEHVKQKAKEYVEAAVA</sequence>
<dbReference type="GO" id="GO:0003723">
    <property type="term" value="F:RNA binding"/>
    <property type="evidence" value="ECO:0007669"/>
    <property type="project" value="TreeGrafter"/>
</dbReference>
<dbReference type="OrthoDB" id="412781at2759"/>
<dbReference type="PANTHER" id="PTHR23270">
    <property type="entry name" value="PROGRAMMED CELL DEATH PROTEIN 11 PRE-RRNA PROCESSING PROTEIN RRP5"/>
    <property type="match status" value="1"/>
</dbReference>
<dbReference type="InterPro" id="IPR012340">
    <property type="entry name" value="NA-bd_OB-fold"/>
</dbReference>
<evidence type="ECO:0000256" key="17">
    <source>
        <dbReference type="ARBA" id="ARBA00067510"/>
    </source>
</evidence>
<keyword evidence="14" id="KW-0687">Ribonucleoprotein</keyword>
<dbReference type="FunFam" id="1.25.40.10:FF:000065">
    <property type="entry name" value="Programmed cell death 11"/>
    <property type="match status" value="1"/>
</dbReference>
<dbReference type="GO" id="GO:0032040">
    <property type="term" value="C:small-subunit processome"/>
    <property type="evidence" value="ECO:0007669"/>
    <property type="project" value="TreeGrafter"/>
</dbReference>
<feature type="domain" description="S1 motif" evidence="22">
    <location>
        <begin position="879"/>
        <end position="943"/>
    </location>
</feature>
<evidence type="ECO:0000259" key="22">
    <source>
        <dbReference type="PROSITE" id="PS50126"/>
    </source>
</evidence>
<keyword evidence="7" id="KW-0507">mRNA processing</keyword>
<dbReference type="GO" id="GO:0006397">
    <property type="term" value="P:mRNA processing"/>
    <property type="evidence" value="ECO:0007669"/>
    <property type="project" value="UniProtKB-KW"/>
</dbReference>
<dbReference type="SUPFAM" id="SSF48452">
    <property type="entry name" value="TPR-like"/>
    <property type="match status" value="2"/>
</dbReference>
<feature type="domain" description="S1 motif" evidence="22">
    <location>
        <begin position="1269"/>
        <end position="1343"/>
    </location>
</feature>
<keyword evidence="9" id="KW-0677">Repeat</keyword>
<dbReference type="InterPro" id="IPR045209">
    <property type="entry name" value="Rrp5"/>
</dbReference>
<feature type="compositionally biased region" description="Basic residues" evidence="21">
    <location>
        <begin position="71"/>
        <end position="82"/>
    </location>
</feature>
<keyword evidence="13" id="KW-0539">Nucleus</keyword>
<feature type="compositionally biased region" description="Basic and acidic residues" evidence="21">
    <location>
        <begin position="50"/>
        <end position="62"/>
    </location>
</feature>
<evidence type="ECO:0000256" key="12">
    <source>
        <dbReference type="ARBA" id="ARBA00023187"/>
    </source>
</evidence>
<dbReference type="InterPro" id="IPR057300">
    <property type="entry name" value="OB_Rrp5"/>
</dbReference>
<dbReference type="Pfam" id="PF23459">
    <property type="entry name" value="S1_RRP5"/>
    <property type="match status" value="1"/>
</dbReference>
<evidence type="ECO:0000256" key="2">
    <source>
        <dbReference type="ARBA" id="ARBA00008644"/>
    </source>
</evidence>
<comment type="similarity">
    <text evidence="2">Belongs to the crooked-neck family.</text>
</comment>
<dbReference type="CDD" id="cd05695">
    <property type="entry name" value="S1_Rrp5_repeat_hs3"/>
    <property type="match status" value="1"/>
</dbReference>
<dbReference type="GO" id="GO:0008380">
    <property type="term" value="P:RNA splicing"/>
    <property type="evidence" value="ECO:0007669"/>
    <property type="project" value="UniProtKB-KW"/>
</dbReference>
<feature type="domain" description="S1 motif" evidence="22">
    <location>
        <begin position="1167"/>
        <end position="1238"/>
    </location>
</feature>
<organism evidence="23 24">
    <name type="scientific">Carnegiea gigantea</name>
    <dbReference type="NCBI Taxonomy" id="171969"/>
    <lineage>
        <taxon>Eukaryota</taxon>
        <taxon>Viridiplantae</taxon>
        <taxon>Streptophyta</taxon>
        <taxon>Embryophyta</taxon>
        <taxon>Tracheophyta</taxon>
        <taxon>Spermatophyta</taxon>
        <taxon>Magnoliopsida</taxon>
        <taxon>eudicotyledons</taxon>
        <taxon>Gunneridae</taxon>
        <taxon>Pentapetalae</taxon>
        <taxon>Caryophyllales</taxon>
        <taxon>Cactineae</taxon>
        <taxon>Cactaceae</taxon>
        <taxon>Cactoideae</taxon>
        <taxon>Echinocereeae</taxon>
        <taxon>Carnegiea</taxon>
    </lineage>
</organism>
<keyword evidence="10" id="KW-0832">Ubl conjugation</keyword>
<feature type="compositionally biased region" description="Low complexity" evidence="21">
    <location>
        <begin position="20"/>
        <end position="34"/>
    </location>
</feature>
<feature type="domain" description="S1 motif" evidence="22">
    <location>
        <begin position="590"/>
        <end position="659"/>
    </location>
</feature>
<evidence type="ECO:0000313" key="23">
    <source>
        <dbReference type="EMBL" id="KAJ8448104.1"/>
    </source>
</evidence>
<dbReference type="Pfam" id="PF23233">
    <property type="entry name" value="HAT_Syf1_CNRKL1_N"/>
    <property type="match status" value="1"/>
</dbReference>
<keyword evidence="6" id="KW-0597">Phosphoprotein</keyword>
<keyword evidence="24" id="KW-1185">Reference proteome</keyword>
<feature type="domain" description="S1 motif" evidence="22">
    <location>
        <begin position="1365"/>
        <end position="1434"/>
    </location>
</feature>
<dbReference type="FunFam" id="2.40.50.140:FF:000179">
    <property type="entry name" value="rRNA biogenesis protein RRP5"/>
    <property type="match status" value="1"/>
</dbReference>
<dbReference type="Gene3D" id="1.25.40.10">
    <property type="entry name" value="Tetratricopeptide repeat domain"/>
    <property type="match status" value="2"/>
</dbReference>
<dbReference type="SMART" id="SM00386">
    <property type="entry name" value="HAT"/>
    <property type="match status" value="5"/>
</dbReference>
<evidence type="ECO:0000256" key="6">
    <source>
        <dbReference type="ARBA" id="ARBA00022553"/>
    </source>
</evidence>
<feature type="region of interest" description="Disordered" evidence="21">
    <location>
        <begin position="1608"/>
        <end position="1643"/>
    </location>
</feature>
<evidence type="ECO:0000256" key="15">
    <source>
        <dbReference type="ARBA" id="ARBA00059726"/>
    </source>
</evidence>
<feature type="domain" description="S1 motif" evidence="22">
    <location>
        <begin position="116"/>
        <end position="199"/>
    </location>
</feature>
<reference evidence="23" key="1">
    <citation type="submission" date="2022-04" db="EMBL/GenBank/DDBJ databases">
        <title>Carnegiea gigantea Genome sequencing and assembly v2.</title>
        <authorList>
            <person name="Copetti D."/>
            <person name="Sanderson M.J."/>
            <person name="Burquez A."/>
            <person name="Wojciechowski M.F."/>
        </authorList>
    </citation>
    <scope>NUCLEOTIDE SEQUENCE</scope>
    <source>
        <strain evidence="23">SGP5-SGP5p</strain>
        <tissue evidence="23">Aerial part</tissue>
    </source>
</reference>
<dbReference type="SMART" id="SM00316">
    <property type="entry name" value="S1"/>
    <property type="match status" value="15"/>
</dbReference>
<evidence type="ECO:0000313" key="24">
    <source>
        <dbReference type="Proteomes" id="UP001153076"/>
    </source>
</evidence>
<evidence type="ECO:0000256" key="1">
    <source>
        <dbReference type="ARBA" id="ARBA00004604"/>
    </source>
</evidence>
<evidence type="ECO:0000256" key="3">
    <source>
        <dbReference type="ARBA" id="ARBA00022499"/>
    </source>
</evidence>
<dbReference type="FunFam" id="2.40.50.140:FF:000103">
    <property type="entry name" value="protein RRP5 homolog"/>
    <property type="match status" value="1"/>
</dbReference>
<dbReference type="InterPro" id="IPR008847">
    <property type="entry name" value="Suf"/>
</dbReference>
<dbReference type="InterPro" id="IPR003029">
    <property type="entry name" value="S1_domain"/>
</dbReference>
<dbReference type="CDD" id="cd05693">
    <property type="entry name" value="S1_Rrp5_repeat_hs1_sc1"/>
    <property type="match status" value="1"/>
</dbReference>
<dbReference type="GO" id="GO:0005681">
    <property type="term" value="C:spliceosomal complex"/>
    <property type="evidence" value="ECO:0007669"/>
    <property type="project" value="UniProtKB-KW"/>
</dbReference>
<name>A0A9Q1KSK1_9CARY</name>
<gene>
    <name evidence="23" type="ORF">Cgig2_031828</name>
</gene>
<dbReference type="GO" id="GO:0006364">
    <property type="term" value="P:rRNA processing"/>
    <property type="evidence" value="ECO:0007669"/>
    <property type="project" value="UniProtKB-KW"/>
</dbReference>
<feature type="domain" description="S1 motif" evidence="22">
    <location>
        <begin position="412"/>
        <end position="472"/>
    </location>
</feature>
<evidence type="ECO:0000256" key="21">
    <source>
        <dbReference type="SAM" id="MobiDB-lite"/>
    </source>
</evidence>
<comment type="caution">
    <text evidence="23">The sequence shown here is derived from an EMBL/GenBank/DDBJ whole genome shotgun (WGS) entry which is preliminary data.</text>
</comment>
<comment type="subcellular location">
    <subcellularLocation>
        <location evidence="1">Nucleus</location>
        <location evidence="1">Nucleolus</location>
    </subcellularLocation>
</comment>
<feature type="domain" description="S1 motif" evidence="22">
    <location>
        <begin position="215"/>
        <end position="291"/>
    </location>
</feature>
<dbReference type="FunFam" id="2.40.50.140:FF:000148">
    <property type="entry name" value="protein RRP5 homolog isoform X1"/>
    <property type="match status" value="1"/>
</dbReference>
<evidence type="ECO:0000256" key="7">
    <source>
        <dbReference type="ARBA" id="ARBA00022664"/>
    </source>
</evidence>
<feature type="domain" description="S1 motif" evidence="22">
    <location>
        <begin position="674"/>
        <end position="746"/>
    </location>
</feature>
<comment type="function">
    <text evidence="15">Essential for the generation of mature 18S rRNA, specifically necessary for cleavages at sites A0, 1 and 2 of the 47S precursor. Directly interacts with U3 snoRNA.</text>
</comment>
<feature type="region of interest" description="Disordered" evidence="21">
    <location>
        <begin position="1"/>
        <end position="87"/>
    </location>
</feature>
<feature type="domain" description="S1 motif" evidence="22">
    <location>
        <begin position="766"/>
        <end position="835"/>
    </location>
</feature>
<dbReference type="FunFam" id="2.40.50.140:FF:000155">
    <property type="entry name" value="rRNA biogenesis protein RRP5"/>
    <property type="match status" value="1"/>
</dbReference>
<evidence type="ECO:0000256" key="14">
    <source>
        <dbReference type="ARBA" id="ARBA00023274"/>
    </source>
</evidence>
<dbReference type="InterPro" id="IPR048059">
    <property type="entry name" value="Rrp5_S1_rpt_hs1_sc1"/>
</dbReference>
<dbReference type="PROSITE" id="PS50126">
    <property type="entry name" value="S1"/>
    <property type="match status" value="14"/>
</dbReference>
<evidence type="ECO:0000256" key="13">
    <source>
        <dbReference type="ARBA" id="ARBA00023242"/>
    </source>
</evidence>
<dbReference type="SUPFAM" id="SSF50249">
    <property type="entry name" value="Nucleic acid-binding proteins"/>
    <property type="match status" value="12"/>
</dbReference>
<dbReference type="PANTHER" id="PTHR23270:SF10">
    <property type="entry name" value="PROTEIN RRP5 HOMOLOG"/>
    <property type="match status" value="1"/>
</dbReference>
<dbReference type="InterPro" id="IPR003107">
    <property type="entry name" value="HAT"/>
</dbReference>
<dbReference type="FunFam" id="2.40.50.140:FF:000159">
    <property type="entry name" value="rRNA biogenesis protein rrp5"/>
    <property type="match status" value="2"/>
</dbReference>
<dbReference type="Pfam" id="PF05843">
    <property type="entry name" value="Suf"/>
    <property type="match status" value="1"/>
</dbReference>
<dbReference type="Pfam" id="PF00575">
    <property type="entry name" value="S1"/>
    <property type="match status" value="3"/>
</dbReference>
<accession>A0A9Q1KSK1</accession>
<feature type="domain" description="S1 motif" evidence="22">
    <location>
        <begin position="503"/>
        <end position="570"/>
    </location>
</feature>
<evidence type="ECO:0000256" key="10">
    <source>
        <dbReference type="ARBA" id="ARBA00022843"/>
    </source>
</evidence>
<keyword evidence="8" id="KW-0747">Spliceosome</keyword>
<dbReference type="Proteomes" id="UP001153076">
    <property type="component" value="Unassembled WGS sequence"/>
</dbReference>
<keyword evidence="5" id="KW-0698">rRNA processing</keyword>
<dbReference type="EMBL" id="JAKOGI010000032">
    <property type="protein sequence ID" value="KAJ8448104.1"/>
    <property type="molecule type" value="Genomic_DNA"/>
</dbReference>
<dbReference type="Pfam" id="PF24685">
    <property type="entry name" value="OB_RRP5_4th"/>
    <property type="match status" value="1"/>
</dbReference>
<comment type="subunit">
    <text evidence="16">Interacts with NF-kappa-B p50/NFKB1 and NF-kappa-B p65/RELA.</text>
</comment>
<dbReference type="Gene3D" id="2.40.50.140">
    <property type="entry name" value="Nucleic acid-binding proteins"/>
    <property type="match status" value="10"/>
</dbReference>
<keyword evidence="11" id="KW-0007">Acetylation</keyword>
<feature type="domain" description="S1 motif" evidence="22">
    <location>
        <begin position="326"/>
        <end position="396"/>
    </location>
</feature>
<evidence type="ECO:0000256" key="5">
    <source>
        <dbReference type="ARBA" id="ARBA00022552"/>
    </source>
</evidence>
<keyword evidence="4" id="KW-0690">Ribosome biogenesis</keyword>
<evidence type="ECO:0000256" key="16">
    <source>
        <dbReference type="ARBA" id="ARBA00062488"/>
    </source>
</evidence>
<evidence type="ECO:0000256" key="19">
    <source>
        <dbReference type="ARBA" id="ARBA00076674"/>
    </source>
</evidence>
<evidence type="ECO:0000256" key="4">
    <source>
        <dbReference type="ARBA" id="ARBA00022517"/>
    </source>
</evidence>
<evidence type="ECO:0000256" key="18">
    <source>
        <dbReference type="ARBA" id="ARBA00073619"/>
    </source>
</evidence>
<dbReference type="InterPro" id="IPR011990">
    <property type="entry name" value="TPR-like_helical_dom_sf"/>
</dbReference>
<dbReference type="CDD" id="cd05694">
    <property type="entry name" value="S1_Rrp5_repeat_hs2_sc2"/>
    <property type="match status" value="1"/>
</dbReference>
<evidence type="ECO:0000256" key="20">
    <source>
        <dbReference type="ARBA" id="ARBA00080810"/>
    </source>
</evidence>
<dbReference type="InterPro" id="IPR055433">
    <property type="entry name" value="HAT_Syf1-like_N"/>
</dbReference>
<dbReference type="Pfam" id="PF24682">
    <property type="entry name" value="OB_RRP5"/>
    <property type="match status" value="1"/>
</dbReference>
<evidence type="ECO:0000256" key="8">
    <source>
        <dbReference type="ARBA" id="ARBA00022728"/>
    </source>
</evidence>